<dbReference type="Pfam" id="PF00030">
    <property type="entry name" value="Crystall"/>
    <property type="match status" value="1"/>
</dbReference>
<evidence type="ECO:0000259" key="3">
    <source>
        <dbReference type="Pfam" id="PF00030"/>
    </source>
</evidence>
<reference evidence="4" key="1">
    <citation type="journal article" date="2023" name="G3 (Bethesda)">
        <title>Whole genome assembly and annotation of the endangered Caribbean coral Acropora cervicornis.</title>
        <authorList>
            <person name="Selwyn J.D."/>
            <person name="Vollmer S.V."/>
        </authorList>
    </citation>
    <scope>NUCLEOTIDE SEQUENCE</scope>
    <source>
        <strain evidence="4">K2</strain>
    </source>
</reference>
<reference evidence="4" key="2">
    <citation type="journal article" date="2023" name="Science">
        <title>Genomic signatures of disease resistance in endangered staghorn corals.</title>
        <authorList>
            <person name="Vollmer S.V."/>
            <person name="Selwyn J.D."/>
            <person name="Despard B.A."/>
            <person name="Roesel C.L."/>
        </authorList>
    </citation>
    <scope>NUCLEOTIDE SEQUENCE</scope>
    <source>
        <strain evidence="4">K2</strain>
    </source>
</reference>
<evidence type="ECO:0000256" key="1">
    <source>
        <dbReference type="ARBA" id="ARBA00009646"/>
    </source>
</evidence>
<name>A0AAD9Q5P1_ACRCE</name>
<dbReference type="SUPFAM" id="SSF49695">
    <property type="entry name" value="gamma-Crystallin-like"/>
    <property type="match status" value="1"/>
</dbReference>
<dbReference type="Proteomes" id="UP001249851">
    <property type="component" value="Unassembled WGS sequence"/>
</dbReference>
<keyword evidence="2" id="KW-0677">Repeat</keyword>
<organism evidence="4 5">
    <name type="scientific">Acropora cervicornis</name>
    <name type="common">Staghorn coral</name>
    <dbReference type="NCBI Taxonomy" id="6130"/>
    <lineage>
        <taxon>Eukaryota</taxon>
        <taxon>Metazoa</taxon>
        <taxon>Cnidaria</taxon>
        <taxon>Anthozoa</taxon>
        <taxon>Hexacorallia</taxon>
        <taxon>Scleractinia</taxon>
        <taxon>Astrocoeniina</taxon>
        <taxon>Acroporidae</taxon>
        <taxon>Acropora</taxon>
    </lineage>
</organism>
<dbReference type="AlphaFoldDB" id="A0AAD9Q5P1"/>
<proteinExistence type="inferred from homology"/>
<evidence type="ECO:0000313" key="4">
    <source>
        <dbReference type="EMBL" id="KAK2554811.1"/>
    </source>
</evidence>
<feature type="domain" description="Beta/gamma crystallin 'Greek key'" evidence="3">
    <location>
        <begin position="5"/>
        <end position="88"/>
    </location>
</feature>
<dbReference type="EMBL" id="JARQWQ010000067">
    <property type="protein sequence ID" value="KAK2554811.1"/>
    <property type="molecule type" value="Genomic_DNA"/>
</dbReference>
<comment type="caution">
    <text evidence="4">The sequence shown here is derived from an EMBL/GenBank/DDBJ whole genome shotgun (WGS) entry which is preliminary data.</text>
</comment>
<dbReference type="InterPro" id="IPR011024">
    <property type="entry name" value="G_crystallin-like"/>
</dbReference>
<evidence type="ECO:0000313" key="5">
    <source>
        <dbReference type="Proteomes" id="UP001249851"/>
    </source>
</evidence>
<dbReference type="Gene3D" id="2.60.20.10">
    <property type="entry name" value="Crystallins"/>
    <property type="match status" value="1"/>
</dbReference>
<protein>
    <recommendedName>
        <fullName evidence="3">Beta/gamma crystallin 'Greek key' domain-containing protein</fullName>
    </recommendedName>
</protein>
<gene>
    <name evidence="4" type="ORF">P5673_023783</name>
</gene>
<sequence>MADTKVTLFGLPNYEGEMKMIETDCPDLRAILSPGMLSAKVGDKAGSWRAYSAINYEATEVILEAGRSYPTNESKRAAIPAPVLSIRKV</sequence>
<accession>A0AAD9Q5P1</accession>
<keyword evidence="5" id="KW-1185">Reference proteome</keyword>
<comment type="similarity">
    <text evidence="1">Belongs to the beta/gamma-crystallin family.</text>
</comment>
<evidence type="ECO:0000256" key="2">
    <source>
        <dbReference type="ARBA" id="ARBA00022737"/>
    </source>
</evidence>
<dbReference type="InterPro" id="IPR001064">
    <property type="entry name" value="Beta/gamma_crystallin"/>
</dbReference>